<evidence type="ECO:0000313" key="9">
    <source>
        <dbReference type="EMBL" id="SDL87570.1"/>
    </source>
</evidence>
<dbReference type="GO" id="GO:0030313">
    <property type="term" value="C:cell envelope"/>
    <property type="evidence" value="ECO:0007669"/>
    <property type="project" value="UniProtKB-SubCell"/>
</dbReference>
<evidence type="ECO:0000259" key="8">
    <source>
        <dbReference type="PROSITE" id="PS51007"/>
    </source>
</evidence>
<keyword evidence="10" id="KW-1185">Reference proteome</keyword>
<dbReference type="InterPro" id="IPR051395">
    <property type="entry name" value="Cytochrome_c_Peroxidase/MauG"/>
</dbReference>
<keyword evidence="6 7" id="KW-0408">Iron</keyword>
<dbReference type="GO" id="GO:0009055">
    <property type="term" value="F:electron transfer activity"/>
    <property type="evidence" value="ECO:0007669"/>
    <property type="project" value="InterPro"/>
</dbReference>
<feature type="domain" description="Cytochrome c" evidence="8">
    <location>
        <begin position="280"/>
        <end position="414"/>
    </location>
</feature>
<evidence type="ECO:0000256" key="3">
    <source>
        <dbReference type="ARBA" id="ARBA00022723"/>
    </source>
</evidence>
<dbReference type="GO" id="GO:0020037">
    <property type="term" value="F:heme binding"/>
    <property type="evidence" value="ECO:0007669"/>
    <property type="project" value="InterPro"/>
</dbReference>
<protein>
    <submittedName>
        <fullName evidence="9">Cytochrome c peroxidase</fullName>
    </submittedName>
</protein>
<dbReference type="OrthoDB" id="9805202at2"/>
<evidence type="ECO:0000256" key="1">
    <source>
        <dbReference type="ARBA" id="ARBA00004196"/>
    </source>
</evidence>
<reference evidence="9 10" key="1">
    <citation type="submission" date="2016-10" db="EMBL/GenBank/DDBJ databases">
        <authorList>
            <person name="de Groot N.N."/>
        </authorList>
    </citation>
    <scope>NUCLEOTIDE SEQUENCE [LARGE SCALE GENOMIC DNA]</scope>
    <source>
        <strain evidence="9 10">DSM 21668</strain>
    </source>
</reference>
<dbReference type="STRING" id="563176.SAMN04488090_2069"/>
<keyword evidence="9" id="KW-0575">Peroxidase</keyword>
<dbReference type="Pfam" id="PF03150">
    <property type="entry name" value="CCP_MauG"/>
    <property type="match status" value="1"/>
</dbReference>
<dbReference type="InterPro" id="IPR009056">
    <property type="entry name" value="Cyt_c-like_dom"/>
</dbReference>
<dbReference type="GO" id="GO:0046872">
    <property type="term" value="F:metal ion binding"/>
    <property type="evidence" value="ECO:0007669"/>
    <property type="project" value="UniProtKB-KW"/>
</dbReference>
<comment type="subcellular location">
    <subcellularLocation>
        <location evidence="1">Cell envelope</location>
    </subcellularLocation>
</comment>
<evidence type="ECO:0000256" key="4">
    <source>
        <dbReference type="ARBA" id="ARBA00022729"/>
    </source>
</evidence>
<dbReference type="SUPFAM" id="SSF46626">
    <property type="entry name" value="Cytochrome c"/>
    <property type="match status" value="2"/>
</dbReference>
<dbReference type="InterPro" id="IPR038352">
    <property type="entry name" value="Imelysin_sf"/>
</dbReference>
<gene>
    <name evidence="9" type="ORF">SAMN04488090_2069</name>
</gene>
<name>A0A1G9NMF2_9BACT</name>
<dbReference type="PANTHER" id="PTHR30600">
    <property type="entry name" value="CYTOCHROME C PEROXIDASE-RELATED"/>
    <property type="match status" value="1"/>
</dbReference>
<feature type="domain" description="Cytochrome c" evidence="8">
    <location>
        <begin position="433"/>
        <end position="575"/>
    </location>
</feature>
<dbReference type="RefSeq" id="WP_093201285.1">
    <property type="nucleotide sequence ID" value="NZ_FNGS01000003.1"/>
</dbReference>
<dbReference type="Gene3D" id="1.10.760.10">
    <property type="entry name" value="Cytochrome c-like domain"/>
    <property type="match status" value="2"/>
</dbReference>
<sequence>MLRILVPFVVLTVLSSVRWTDDPAARVKARFAADVQAFEAAVQALERSQGDTIQLKAVFRDARLAYKRIEWLVEGYHPSMARQLNGPPVDEAELEDQTLIRAEGFQVIEEKLFPAVEEGPELRDACRQLVQNTEMLRRQPWMNDIGDIHLWDALRLELLRIGMLGITGYDSPAAGLSLPEAIAALEGCREMSRAYTPAADTLFEQAISALRMTPFDRPAFLTRCLRPLCRLLANEQKRLGIPPLADTGRLFSTSSWWLFDEGVFRPQVLSPRPDWTATPQRIALGQRLFYEKSLSGNGSRSCATCHQRDKALTDGRVRSLALDNRSAIARNAPTLWNTALQSSFFYDGRAFSLETQIADVLQNPLEMAGSPDAAVASLAKQKSYRQAFAAAYPDGGLTRPHFLNALAAYLRSLVRLNARWDRYMRGEENALTLAEKRGFDLFAGKARCATCHFMPLTSGMLPPAYDHSDLEVLGVPGNADPDHPVPDPDRGAGLLGNFEVLQNAFKTVSLRNVEKTAPYMHNGVFATLEEVVDFYDRGGGAGIGLSVPNQTLPPERLNLTTREKADLVAFLKTLTDLPKHP</sequence>
<dbReference type="Proteomes" id="UP000198901">
    <property type="component" value="Unassembled WGS sequence"/>
</dbReference>
<accession>A0A1G9NMF2</accession>
<keyword evidence="4" id="KW-0732">Signal</keyword>
<evidence type="ECO:0000256" key="2">
    <source>
        <dbReference type="ARBA" id="ARBA00022617"/>
    </source>
</evidence>
<dbReference type="AlphaFoldDB" id="A0A1G9NMF2"/>
<dbReference type="Gene3D" id="1.20.1420.20">
    <property type="entry name" value="M75 peptidase, HXXE motif"/>
    <property type="match status" value="1"/>
</dbReference>
<keyword evidence="5" id="KW-0560">Oxidoreductase</keyword>
<proteinExistence type="predicted"/>
<keyword evidence="3 7" id="KW-0479">Metal-binding</keyword>
<dbReference type="PANTHER" id="PTHR30600:SF10">
    <property type="entry name" value="BLL6722 PROTEIN"/>
    <property type="match status" value="1"/>
</dbReference>
<evidence type="ECO:0000256" key="5">
    <source>
        <dbReference type="ARBA" id="ARBA00023002"/>
    </source>
</evidence>
<evidence type="ECO:0000256" key="6">
    <source>
        <dbReference type="ARBA" id="ARBA00023004"/>
    </source>
</evidence>
<dbReference type="EMBL" id="FNGS01000003">
    <property type="protein sequence ID" value="SDL87570.1"/>
    <property type="molecule type" value="Genomic_DNA"/>
</dbReference>
<dbReference type="InterPro" id="IPR036909">
    <property type="entry name" value="Cyt_c-like_dom_sf"/>
</dbReference>
<keyword evidence="2 7" id="KW-0349">Heme</keyword>
<dbReference type="PROSITE" id="PS51007">
    <property type="entry name" value="CYTC"/>
    <property type="match status" value="2"/>
</dbReference>
<evidence type="ECO:0000313" key="10">
    <source>
        <dbReference type="Proteomes" id="UP000198901"/>
    </source>
</evidence>
<organism evidence="9 10">
    <name type="scientific">Siphonobacter aquaeclarae</name>
    <dbReference type="NCBI Taxonomy" id="563176"/>
    <lineage>
        <taxon>Bacteria</taxon>
        <taxon>Pseudomonadati</taxon>
        <taxon>Bacteroidota</taxon>
        <taxon>Cytophagia</taxon>
        <taxon>Cytophagales</taxon>
        <taxon>Cytophagaceae</taxon>
        <taxon>Siphonobacter</taxon>
    </lineage>
</organism>
<evidence type="ECO:0000256" key="7">
    <source>
        <dbReference type="PROSITE-ProRule" id="PRU00433"/>
    </source>
</evidence>
<dbReference type="GO" id="GO:0004130">
    <property type="term" value="F:cytochrome-c peroxidase activity"/>
    <property type="evidence" value="ECO:0007669"/>
    <property type="project" value="TreeGrafter"/>
</dbReference>
<dbReference type="InterPro" id="IPR004852">
    <property type="entry name" value="Di-haem_cyt_c_peroxidsae"/>
</dbReference>